<evidence type="ECO:0000256" key="3">
    <source>
        <dbReference type="ARBA" id="ARBA00022722"/>
    </source>
</evidence>
<gene>
    <name evidence="9" type="ORF">JT25_005375</name>
</gene>
<sequence length="128" mass="14567">MIFDTNILIYADRGVVSAKELIMSTQHRSISAVTYMEYVPFCRNKKELATFEKMLQALQFTIHEIDHGISYHARQLVRQFALSHSMEMGDALIAATAMAHNELLCTGNIKHFSQITGLLLDHFQPNEP</sequence>
<dbReference type="Gene3D" id="3.40.50.1010">
    <property type="entry name" value="5'-nuclease"/>
    <property type="match status" value="1"/>
</dbReference>
<keyword evidence="3" id="KW-0540">Nuclease</keyword>
<dbReference type="InterPro" id="IPR002716">
    <property type="entry name" value="PIN_dom"/>
</dbReference>
<dbReference type="STRING" id="1538553.JT25_005375"/>
<keyword evidence="10" id="KW-1185">Reference proteome</keyword>
<evidence type="ECO:0000313" key="10">
    <source>
        <dbReference type="Proteomes" id="UP000030512"/>
    </source>
</evidence>
<dbReference type="GO" id="GO:0046872">
    <property type="term" value="F:metal ion binding"/>
    <property type="evidence" value="ECO:0007669"/>
    <property type="project" value="UniProtKB-KW"/>
</dbReference>
<evidence type="ECO:0000256" key="6">
    <source>
        <dbReference type="ARBA" id="ARBA00022842"/>
    </source>
</evidence>
<evidence type="ECO:0000256" key="7">
    <source>
        <dbReference type="ARBA" id="ARBA00038093"/>
    </source>
</evidence>
<dbReference type="SUPFAM" id="SSF88723">
    <property type="entry name" value="PIN domain-like"/>
    <property type="match status" value="1"/>
</dbReference>
<name>A0A126T2I1_9GAMM</name>
<feature type="domain" description="PIN" evidence="8">
    <location>
        <begin position="1"/>
        <end position="113"/>
    </location>
</feature>
<keyword evidence="5" id="KW-0378">Hydrolase</keyword>
<dbReference type="GO" id="GO:0004518">
    <property type="term" value="F:nuclease activity"/>
    <property type="evidence" value="ECO:0007669"/>
    <property type="project" value="UniProtKB-KW"/>
</dbReference>
<dbReference type="KEGG" id="mdn:JT25_005375"/>
<protein>
    <submittedName>
        <fullName evidence="9">Twitching motility protein PilT</fullName>
    </submittedName>
</protein>
<keyword evidence="2" id="KW-1277">Toxin-antitoxin system</keyword>
<evidence type="ECO:0000313" key="9">
    <source>
        <dbReference type="EMBL" id="AMK75924.1"/>
    </source>
</evidence>
<dbReference type="EMBL" id="CP014476">
    <property type="protein sequence ID" value="AMK75924.1"/>
    <property type="molecule type" value="Genomic_DNA"/>
</dbReference>
<dbReference type="InterPro" id="IPR050556">
    <property type="entry name" value="Type_II_TA_system_RNase"/>
</dbReference>
<dbReference type="GO" id="GO:0016787">
    <property type="term" value="F:hydrolase activity"/>
    <property type="evidence" value="ECO:0007669"/>
    <property type="project" value="UniProtKB-KW"/>
</dbReference>
<dbReference type="Pfam" id="PF01850">
    <property type="entry name" value="PIN"/>
    <property type="match status" value="1"/>
</dbReference>
<accession>A0A126T2I1</accession>
<evidence type="ECO:0000256" key="2">
    <source>
        <dbReference type="ARBA" id="ARBA00022649"/>
    </source>
</evidence>
<dbReference type="CDD" id="cd18741">
    <property type="entry name" value="PIN_VapC4-5_FitB-like"/>
    <property type="match status" value="1"/>
</dbReference>
<dbReference type="AlphaFoldDB" id="A0A126T2I1"/>
<reference evidence="9 10" key="1">
    <citation type="journal article" date="2015" name="Environ. Microbiol.">
        <title>Methane oxidation coupled to nitrate reduction under hypoxia by the Gammaproteobacterium Methylomonas denitrificans, sp. nov. type strain FJG1.</title>
        <authorList>
            <person name="Kits K.D."/>
            <person name="Klotz M.G."/>
            <person name="Stein L.Y."/>
        </authorList>
    </citation>
    <scope>NUCLEOTIDE SEQUENCE [LARGE SCALE GENOMIC DNA]</scope>
    <source>
        <strain evidence="9 10">FJG1</strain>
    </source>
</reference>
<evidence type="ECO:0000259" key="8">
    <source>
        <dbReference type="Pfam" id="PF01850"/>
    </source>
</evidence>
<evidence type="ECO:0000256" key="1">
    <source>
        <dbReference type="ARBA" id="ARBA00001946"/>
    </source>
</evidence>
<dbReference type="Proteomes" id="UP000030512">
    <property type="component" value="Chromosome"/>
</dbReference>
<organism evidence="9 10">
    <name type="scientific">Methylomonas denitrificans</name>
    <dbReference type="NCBI Taxonomy" id="1538553"/>
    <lineage>
        <taxon>Bacteria</taxon>
        <taxon>Pseudomonadati</taxon>
        <taxon>Pseudomonadota</taxon>
        <taxon>Gammaproteobacteria</taxon>
        <taxon>Methylococcales</taxon>
        <taxon>Methylococcaceae</taxon>
        <taxon>Methylomonas</taxon>
    </lineage>
</organism>
<comment type="similarity">
    <text evidence="7">Belongs to the PINc/VapC protein family.</text>
</comment>
<dbReference type="PANTHER" id="PTHR33653:SF1">
    <property type="entry name" value="RIBONUCLEASE VAPC2"/>
    <property type="match status" value="1"/>
</dbReference>
<keyword evidence="4" id="KW-0479">Metal-binding</keyword>
<keyword evidence="6" id="KW-0460">Magnesium</keyword>
<proteinExistence type="inferred from homology"/>
<comment type="cofactor">
    <cofactor evidence="1">
        <name>Mg(2+)</name>
        <dbReference type="ChEBI" id="CHEBI:18420"/>
    </cofactor>
</comment>
<dbReference type="RefSeq" id="WP_036275060.1">
    <property type="nucleotide sequence ID" value="NZ_CP014476.1"/>
</dbReference>
<dbReference type="PANTHER" id="PTHR33653">
    <property type="entry name" value="RIBONUCLEASE VAPC2"/>
    <property type="match status" value="1"/>
</dbReference>
<dbReference type="InterPro" id="IPR029060">
    <property type="entry name" value="PIN-like_dom_sf"/>
</dbReference>
<evidence type="ECO:0000256" key="5">
    <source>
        <dbReference type="ARBA" id="ARBA00022801"/>
    </source>
</evidence>
<dbReference type="OrthoDB" id="459334at2"/>
<evidence type="ECO:0000256" key="4">
    <source>
        <dbReference type="ARBA" id="ARBA00022723"/>
    </source>
</evidence>